<dbReference type="HOGENOM" id="CLU_2160116_0_0_1"/>
<gene>
    <name evidence="2" type="ORF">AG1IA_04923</name>
</gene>
<evidence type="ECO:0000313" key="3">
    <source>
        <dbReference type="Proteomes" id="UP000011668"/>
    </source>
</evidence>
<keyword evidence="1" id="KW-0732">Signal</keyword>
<keyword evidence="3" id="KW-1185">Reference proteome</keyword>
<organism evidence="2 3">
    <name type="scientific">Thanatephorus cucumeris (strain AG1-IA)</name>
    <name type="common">Rice sheath blight fungus</name>
    <name type="synonym">Rhizoctonia solani</name>
    <dbReference type="NCBI Taxonomy" id="983506"/>
    <lineage>
        <taxon>Eukaryota</taxon>
        <taxon>Fungi</taxon>
        <taxon>Dikarya</taxon>
        <taxon>Basidiomycota</taxon>
        <taxon>Agaricomycotina</taxon>
        <taxon>Agaricomycetes</taxon>
        <taxon>Cantharellales</taxon>
        <taxon>Ceratobasidiaceae</taxon>
        <taxon>Rhizoctonia</taxon>
        <taxon>Rhizoctonia solani AG-1</taxon>
    </lineage>
</organism>
<feature type="chain" id="PRO_5003996984" description="Secreted protein" evidence="1">
    <location>
        <begin position="37"/>
        <end position="111"/>
    </location>
</feature>
<evidence type="ECO:0000313" key="2">
    <source>
        <dbReference type="EMBL" id="ELU41047.1"/>
    </source>
</evidence>
<name>L8WW39_THACA</name>
<accession>L8WW39</accession>
<dbReference type="AlphaFoldDB" id="L8WW39"/>
<evidence type="ECO:0008006" key="4">
    <source>
        <dbReference type="Google" id="ProtNLM"/>
    </source>
</evidence>
<feature type="signal peptide" evidence="1">
    <location>
        <begin position="1"/>
        <end position="36"/>
    </location>
</feature>
<evidence type="ECO:0000256" key="1">
    <source>
        <dbReference type="SAM" id="SignalP"/>
    </source>
</evidence>
<dbReference type="Proteomes" id="UP000011668">
    <property type="component" value="Unassembled WGS sequence"/>
</dbReference>
<proteinExistence type="predicted"/>
<comment type="caution">
    <text evidence="2">The sequence shown here is derived from an EMBL/GenBank/DDBJ whole genome shotgun (WGS) entry which is preliminary data.</text>
</comment>
<sequence>MVKTTILSDCRVLHSPRQRTARLLFLLHCACLTVIAEEYGPDANISIGFTLSFHHQFHRQCLNTALFRQLPTSRLLATRAHFRQRCVTTPILPISYLILLVIPHLSLGRNF</sequence>
<protein>
    <recommendedName>
        <fullName evidence="4">Secreted protein</fullName>
    </recommendedName>
</protein>
<reference evidence="2 3" key="1">
    <citation type="journal article" date="2013" name="Nat. Commun.">
        <title>The evolution and pathogenic mechanisms of the rice sheath blight pathogen.</title>
        <authorList>
            <person name="Zheng A."/>
            <person name="Lin R."/>
            <person name="Xu L."/>
            <person name="Qin P."/>
            <person name="Tang C."/>
            <person name="Ai P."/>
            <person name="Zhang D."/>
            <person name="Liu Y."/>
            <person name="Sun Z."/>
            <person name="Feng H."/>
            <person name="Wang Y."/>
            <person name="Chen Y."/>
            <person name="Liang X."/>
            <person name="Fu R."/>
            <person name="Li Q."/>
            <person name="Zhang J."/>
            <person name="Yu X."/>
            <person name="Xie Z."/>
            <person name="Ding L."/>
            <person name="Guan P."/>
            <person name="Tang J."/>
            <person name="Liang Y."/>
            <person name="Wang S."/>
            <person name="Deng Q."/>
            <person name="Li S."/>
            <person name="Zhu J."/>
            <person name="Wang L."/>
            <person name="Liu H."/>
            <person name="Li P."/>
        </authorList>
    </citation>
    <scope>NUCLEOTIDE SEQUENCE [LARGE SCALE GENOMIC DNA]</scope>
    <source>
        <strain evidence="3">AG-1 IA</strain>
    </source>
</reference>
<dbReference type="EMBL" id="AFRT01001205">
    <property type="protein sequence ID" value="ELU41047.1"/>
    <property type="molecule type" value="Genomic_DNA"/>
</dbReference>